<feature type="domain" description="SusD-like N-terminal" evidence="8">
    <location>
        <begin position="25"/>
        <end position="239"/>
    </location>
</feature>
<evidence type="ECO:0000256" key="6">
    <source>
        <dbReference type="SAM" id="SignalP"/>
    </source>
</evidence>
<sequence>MKRISIKNIALFAATALLLNACSGDWLDLEPSDGIGTENALTDLGKLNAARVGMYDGLQGDGTYNQYYAARMLYYGDVRGDDMQARVSGKRTAPMYEMRYTATNADDIWFTPYRVLRRANNIIAAVEGSVVKPKVESEQANIDRIYSEALVVRALIHFDLVRVYGYPYTMDGGASLGVPIVLKPLATSALPQRNTVKEVYEQVVKDLRKAIDDNKLNKTMTNGYINHWTAKALLARVYLYMGDNANARKEAVEVIDNSPYKLWTNEEYAANVWDKTSGAHNKEMIFELLNTSTDDYTDREGIAYLYNEYGYNDAIATKSFCELLQADPNDVRLTAMMETRDPDRKQMYGTDKVWINKFPENSQGEMRLNNVPLLRLSETYLIAAEASAKLNDKAAAAKYLNAIVQRANPKATPVSEADATVDRILVERRKELVGEGHRFFDAMRNNQTIVRYTDEAKKGYHYTLTTPDSRKFDRTYFRIVLPIPRGETNVNRKIQQNPGY</sequence>
<evidence type="ECO:0000256" key="4">
    <source>
        <dbReference type="ARBA" id="ARBA00023136"/>
    </source>
</evidence>
<keyword evidence="3 6" id="KW-0732">Signal</keyword>
<organism evidence="9 10">
    <name type="scientific">Tannerella sp. oral taxon BU063 isolate Cell 2</name>
    <dbReference type="NCBI Taxonomy" id="1411148"/>
    <lineage>
        <taxon>Bacteria</taxon>
        <taxon>Pseudomonadati</taxon>
        <taxon>Bacteroidota</taxon>
        <taxon>Bacteroidia</taxon>
        <taxon>Bacteroidales</taxon>
        <taxon>Tannerellaceae</taxon>
        <taxon>Tannerella</taxon>
    </lineage>
</organism>
<reference evidence="9 10" key="1">
    <citation type="submission" date="2013-11" db="EMBL/GenBank/DDBJ databases">
        <title>Single cell genomics of uncultured Tannerella BU063 (oral taxon 286).</title>
        <authorList>
            <person name="Beall C.J."/>
            <person name="Campbell A.G."/>
            <person name="Griffen A.L."/>
            <person name="Podar M."/>
            <person name="Leys E.J."/>
        </authorList>
    </citation>
    <scope>NUCLEOTIDE SEQUENCE [LARGE SCALE GENOMIC DNA]</scope>
    <source>
        <strain evidence="9">Cell 2</strain>
    </source>
</reference>
<dbReference type="AlphaFoldDB" id="W2C667"/>
<dbReference type="InterPro" id="IPR033985">
    <property type="entry name" value="SusD-like_N"/>
</dbReference>
<protein>
    <submittedName>
        <fullName evidence="9">Membrane protein</fullName>
    </submittedName>
</protein>
<feature type="chain" id="PRO_5004813454" evidence="6">
    <location>
        <begin position="24"/>
        <end position="500"/>
    </location>
</feature>
<evidence type="ECO:0000259" key="7">
    <source>
        <dbReference type="Pfam" id="PF07980"/>
    </source>
</evidence>
<evidence type="ECO:0000256" key="5">
    <source>
        <dbReference type="ARBA" id="ARBA00023237"/>
    </source>
</evidence>
<dbReference type="InterPro" id="IPR012944">
    <property type="entry name" value="SusD_RagB_dom"/>
</dbReference>
<evidence type="ECO:0000256" key="2">
    <source>
        <dbReference type="ARBA" id="ARBA00006275"/>
    </source>
</evidence>
<name>W2C667_9BACT</name>
<evidence type="ECO:0000259" key="8">
    <source>
        <dbReference type="Pfam" id="PF14322"/>
    </source>
</evidence>
<evidence type="ECO:0000256" key="3">
    <source>
        <dbReference type="ARBA" id="ARBA00022729"/>
    </source>
</evidence>
<dbReference type="Proteomes" id="UP000018837">
    <property type="component" value="Unassembled WGS sequence"/>
</dbReference>
<dbReference type="Pfam" id="PF14322">
    <property type="entry name" value="SusD-like_3"/>
    <property type="match status" value="1"/>
</dbReference>
<feature type="domain" description="RagB/SusD" evidence="7">
    <location>
        <begin position="285"/>
        <end position="500"/>
    </location>
</feature>
<evidence type="ECO:0000313" key="10">
    <source>
        <dbReference type="Proteomes" id="UP000018837"/>
    </source>
</evidence>
<dbReference type="EMBL" id="AYUF01000423">
    <property type="protein sequence ID" value="ETK01987.1"/>
    <property type="molecule type" value="Genomic_DNA"/>
</dbReference>
<comment type="subcellular location">
    <subcellularLocation>
        <location evidence="1">Cell outer membrane</location>
    </subcellularLocation>
</comment>
<dbReference type="GO" id="GO:0009279">
    <property type="term" value="C:cell outer membrane"/>
    <property type="evidence" value="ECO:0007669"/>
    <property type="project" value="UniProtKB-SubCell"/>
</dbReference>
<dbReference type="Pfam" id="PF07980">
    <property type="entry name" value="SusD_RagB"/>
    <property type="match status" value="1"/>
</dbReference>
<feature type="signal peptide" evidence="6">
    <location>
        <begin position="1"/>
        <end position="23"/>
    </location>
</feature>
<dbReference type="CDD" id="cd08977">
    <property type="entry name" value="SusD"/>
    <property type="match status" value="1"/>
</dbReference>
<dbReference type="Gene3D" id="1.25.40.390">
    <property type="match status" value="1"/>
</dbReference>
<accession>W2C667</accession>
<gene>
    <name evidence="9" type="ORF">N425_06680</name>
</gene>
<keyword evidence="4" id="KW-0472">Membrane</keyword>
<dbReference type="InterPro" id="IPR011990">
    <property type="entry name" value="TPR-like_helical_dom_sf"/>
</dbReference>
<keyword evidence="5" id="KW-0998">Cell outer membrane</keyword>
<comment type="caution">
    <text evidence="9">The sequence shown here is derived from an EMBL/GenBank/DDBJ whole genome shotgun (WGS) entry which is preliminary data.</text>
</comment>
<dbReference type="PATRIC" id="fig|1411148.3.peg.1006"/>
<evidence type="ECO:0000313" key="9">
    <source>
        <dbReference type="EMBL" id="ETK01987.1"/>
    </source>
</evidence>
<dbReference type="SUPFAM" id="SSF48452">
    <property type="entry name" value="TPR-like"/>
    <property type="match status" value="1"/>
</dbReference>
<proteinExistence type="inferred from homology"/>
<dbReference type="Gene3D" id="1.25.40.900">
    <property type="match status" value="1"/>
</dbReference>
<dbReference type="Gene3D" id="2.20.20.130">
    <property type="match status" value="1"/>
</dbReference>
<comment type="similarity">
    <text evidence="2">Belongs to the SusD family.</text>
</comment>
<evidence type="ECO:0000256" key="1">
    <source>
        <dbReference type="ARBA" id="ARBA00004442"/>
    </source>
</evidence>